<dbReference type="EMBL" id="HE965806">
    <property type="protein sequence ID" value="CCJ56054.1"/>
    <property type="molecule type" value="Genomic_DNA"/>
</dbReference>
<feature type="transmembrane region" description="Helical" evidence="8">
    <location>
        <begin position="12"/>
        <end position="30"/>
    </location>
</feature>
<evidence type="ECO:0000256" key="8">
    <source>
        <dbReference type="SAM" id="Phobius"/>
    </source>
</evidence>
<dbReference type="PRINTS" id="PR00702">
    <property type="entry name" value="ACRIFLAVINRP"/>
</dbReference>
<comment type="subcellular location">
    <subcellularLocation>
        <location evidence="1">Cell inner membrane</location>
        <topology evidence="1">Multi-pass membrane protein</topology>
    </subcellularLocation>
</comment>
<feature type="transmembrane region" description="Helical" evidence="8">
    <location>
        <begin position="977"/>
        <end position="1003"/>
    </location>
</feature>
<keyword evidence="6 8" id="KW-1133">Transmembrane helix</keyword>
<feature type="transmembrane region" description="Helical" evidence="8">
    <location>
        <begin position="946"/>
        <end position="965"/>
    </location>
</feature>
<keyword evidence="3" id="KW-1003">Cell membrane</keyword>
<keyword evidence="2" id="KW-0813">Transport</keyword>
<dbReference type="Gene3D" id="3.30.70.1430">
    <property type="entry name" value="Multidrug efflux transporter AcrB pore domain"/>
    <property type="match status" value="2"/>
</dbReference>
<dbReference type="Proteomes" id="UP000007564">
    <property type="component" value="Chromosome"/>
</dbReference>
<keyword evidence="5 8" id="KW-0812">Transmembrane</keyword>
<reference evidence="9 10" key="1">
    <citation type="journal article" date="2012" name="BMC Genomics">
        <title>Comparative genomics of the classical Bordetella subspecies: the evolution and exchange of virulence-associated diversity amongst closely related pathogens.</title>
        <authorList>
            <person name="Park J."/>
            <person name="Zhang Y."/>
            <person name="Buboltz A.M."/>
            <person name="Zhang X."/>
            <person name="Schuster S.C."/>
            <person name="Ahuja U."/>
            <person name="Liu M."/>
            <person name="Miller J.F."/>
            <person name="Sebaihia M."/>
            <person name="Bentley S.D."/>
            <person name="Parkhill J."/>
            <person name="Harvill E.T."/>
        </authorList>
    </citation>
    <scope>NUCLEOTIDE SEQUENCE [LARGE SCALE GENOMIC DNA]</scope>
    <source>
        <strain evidence="9 10">253</strain>
    </source>
</reference>
<sequence>MVLSEICIRRPVFASVLSLIIVLIGLISYTRLSVREYPKIDEPIVSVDTTYKGASPEVIESQVTKPLEDQLAGIEGVDVMTSRSRSERSLINIKFSLSRDPDAAAAEVRDKVSRARRFLPDEIDEPIIGKVEADSQPIIYIAVESGSYSAIQTSDYINRYIKTRLSVLPGAAEVRVFGERLPSMRIYVDRDKLAAYGLTVQDVEAALRSQNVEIPAGRIESRAREFSVVSSTDLQTPAQFEDVVVANVKGYPVRLRDVAKVEIGAANDRVLSRYNGRSAINIGLTRQSTANPLELSKAVRAEIVQLNQSLPAGMKLNIAYDSSVFIERSIDSVFKTIGEAIILVVLVIFFFLRNLRASIIPIVTIPVSLVGACALMYLFGFSINTLTLLAMVLAIGLVVDDAIVVLENIFRHIEEGMPRKQAAFQGSREIGFAVVAMTLTLVTVYAPLAFATGRTGRLFIEFALALAGAVLVSGFVALTLTPMMCSVLLRHQHSHNRWYNLIEGWLEALGRGYRRALELALRHRWTVVGVGAVVAAASGVLFSVVKSELAPIEDRGVVFGIVSAPEGATLNYTLDSMLGIEQFYAAIPEAATAQVTVGFPTVTDGTAILRLTPWEERTRRQQQIAQELQPKFASLPGVRAFPTNPPSLGQSARSKPVEFIIMSQASYPELAKLVGVFTNALRDYPGLQNIDTDLRLNTPELRVHVDRDKMADVGASVEVVGRTLESMLGGRQVTRYKDQGEQYDVIVQVVQGDRATPTDISGIYVRARDGSMVQLDNLLSVRESVSPQSLNHFNRLRAVKVDAAVAPGYALGEVLDHMHRVARDVLPNTVITDLDGQSREFRDSSGSIYLVFAMALAFIYLVLAAQFESWRNPFIIMLSVPLSMTGALLALWLTGGTLSIYSQIGLITLVGLITKHGILIVEFANQLRDQGKAMHEAVVEASVLRLRPILMTTGAMVLGTVPLALAQGAGAESRQQIGWVLVGGLMLGTLLTLFVVPVAYSMIAAARPQGQRTGASHTGPAVAPPASE</sequence>
<protein>
    <submittedName>
        <fullName evidence="9">Probable membrane protein</fullName>
    </submittedName>
</protein>
<dbReference type="PANTHER" id="PTHR32063:SF14">
    <property type="entry name" value="BLL4319 PROTEIN"/>
    <property type="match status" value="1"/>
</dbReference>
<evidence type="ECO:0000256" key="4">
    <source>
        <dbReference type="ARBA" id="ARBA00022519"/>
    </source>
</evidence>
<accession>A0A0C6PCG3</accession>
<keyword evidence="7 8" id="KW-0472">Membrane</keyword>
<feature type="transmembrane region" description="Helical" evidence="8">
    <location>
        <begin position="430"/>
        <end position="450"/>
    </location>
</feature>
<dbReference type="FunFam" id="1.20.1640.10:FF:000001">
    <property type="entry name" value="Efflux pump membrane transporter"/>
    <property type="match status" value="1"/>
</dbReference>
<feature type="transmembrane region" description="Helical" evidence="8">
    <location>
        <begin position="333"/>
        <end position="352"/>
    </location>
</feature>
<evidence type="ECO:0000313" key="10">
    <source>
        <dbReference type="Proteomes" id="UP000007564"/>
    </source>
</evidence>
<dbReference type="Pfam" id="PF00873">
    <property type="entry name" value="ACR_tran"/>
    <property type="match status" value="1"/>
</dbReference>
<name>A0A0C6PCG3_BORBO</name>
<dbReference type="HOGENOM" id="CLU_002755_1_2_4"/>
<dbReference type="SUPFAM" id="SSF82866">
    <property type="entry name" value="Multidrug efflux transporter AcrB transmembrane domain"/>
    <property type="match status" value="2"/>
</dbReference>
<gene>
    <name evidence="9" type="ORF">BN112_4140</name>
</gene>
<evidence type="ECO:0000256" key="5">
    <source>
        <dbReference type="ARBA" id="ARBA00022692"/>
    </source>
</evidence>
<keyword evidence="4" id="KW-0997">Cell inner membrane</keyword>
<feature type="transmembrane region" description="Helical" evidence="8">
    <location>
        <begin position="525"/>
        <end position="545"/>
    </location>
</feature>
<dbReference type="RefSeq" id="WP_003814731.1">
    <property type="nucleotide sequence ID" value="NC_019382.1"/>
</dbReference>
<organism evidence="9 10">
    <name type="scientific">Bordetella bronchiseptica 253</name>
    <dbReference type="NCBI Taxonomy" id="568707"/>
    <lineage>
        <taxon>Bacteria</taxon>
        <taxon>Pseudomonadati</taxon>
        <taxon>Pseudomonadota</taxon>
        <taxon>Betaproteobacteria</taxon>
        <taxon>Burkholderiales</taxon>
        <taxon>Alcaligenaceae</taxon>
        <taxon>Bordetella</taxon>
    </lineage>
</organism>
<dbReference type="OrthoDB" id="9757904at2"/>
<dbReference type="PANTHER" id="PTHR32063">
    <property type="match status" value="1"/>
</dbReference>
<dbReference type="GO" id="GO:0005886">
    <property type="term" value="C:plasma membrane"/>
    <property type="evidence" value="ECO:0007669"/>
    <property type="project" value="UniProtKB-SubCell"/>
</dbReference>
<dbReference type="GO" id="GO:0042910">
    <property type="term" value="F:xenobiotic transmembrane transporter activity"/>
    <property type="evidence" value="ECO:0007669"/>
    <property type="project" value="TreeGrafter"/>
</dbReference>
<dbReference type="Gene3D" id="3.30.70.1320">
    <property type="entry name" value="Multidrug efflux transporter AcrB pore domain like"/>
    <property type="match status" value="1"/>
</dbReference>
<dbReference type="Gene3D" id="3.30.70.1440">
    <property type="entry name" value="Multidrug efflux transporter AcrB pore domain"/>
    <property type="match status" value="1"/>
</dbReference>
<dbReference type="GeneID" id="56477224"/>
<dbReference type="SUPFAM" id="SSF82714">
    <property type="entry name" value="Multidrug efflux transporter AcrB TolC docking domain, DN and DC subdomains"/>
    <property type="match status" value="2"/>
</dbReference>
<evidence type="ECO:0000256" key="2">
    <source>
        <dbReference type="ARBA" id="ARBA00022448"/>
    </source>
</evidence>
<feature type="transmembrane region" description="Helical" evidence="8">
    <location>
        <begin position="359"/>
        <end position="380"/>
    </location>
</feature>
<dbReference type="KEGG" id="bbh:BN112_4140"/>
<proteinExistence type="predicted"/>
<dbReference type="InterPro" id="IPR001036">
    <property type="entry name" value="Acrflvin-R"/>
</dbReference>
<evidence type="ECO:0000256" key="1">
    <source>
        <dbReference type="ARBA" id="ARBA00004429"/>
    </source>
</evidence>
<feature type="transmembrane region" description="Helical" evidence="8">
    <location>
        <begin position="462"/>
        <end position="489"/>
    </location>
</feature>
<dbReference type="Gene3D" id="3.30.2090.10">
    <property type="entry name" value="Multidrug efflux transporter AcrB TolC docking domain, DN and DC subdomains"/>
    <property type="match status" value="2"/>
</dbReference>
<feature type="transmembrane region" description="Helical" evidence="8">
    <location>
        <begin position="386"/>
        <end position="410"/>
    </location>
</feature>
<dbReference type="InterPro" id="IPR027463">
    <property type="entry name" value="AcrB_DN_DC_subdom"/>
</dbReference>
<feature type="transmembrane region" description="Helical" evidence="8">
    <location>
        <begin position="900"/>
        <end position="925"/>
    </location>
</feature>
<dbReference type="Gene3D" id="1.20.1640.10">
    <property type="entry name" value="Multidrug efflux transporter AcrB transmembrane domain"/>
    <property type="match status" value="2"/>
</dbReference>
<feature type="transmembrane region" description="Helical" evidence="8">
    <location>
        <begin position="848"/>
        <end position="867"/>
    </location>
</feature>
<evidence type="ECO:0000313" key="9">
    <source>
        <dbReference type="EMBL" id="CCJ56054.1"/>
    </source>
</evidence>
<dbReference type="AlphaFoldDB" id="A0A0C6PCG3"/>
<dbReference type="SUPFAM" id="SSF82693">
    <property type="entry name" value="Multidrug efflux transporter AcrB pore domain, PN1, PN2, PC1 and PC2 subdomains"/>
    <property type="match status" value="3"/>
</dbReference>
<feature type="transmembrane region" description="Helical" evidence="8">
    <location>
        <begin position="874"/>
        <end position="894"/>
    </location>
</feature>
<evidence type="ECO:0000256" key="7">
    <source>
        <dbReference type="ARBA" id="ARBA00023136"/>
    </source>
</evidence>
<evidence type="ECO:0000256" key="6">
    <source>
        <dbReference type="ARBA" id="ARBA00022989"/>
    </source>
</evidence>
<evidence type="ECO:0000256" key="3">
    <source>
        <dbReference type="ARBA" id="ARBA00022475"/>
    </source>
</evidence>